<evidence type="ECO:0000256" key="2">
    <source>
        <dbReference type="ARBA" id="ARBA00022475"/>
    </source>
</evidence>
<keyword evidence="4 7" id="KW-1133">Transmembrane helix</keyword>
<feature type="transmembrane region" description="Helical" evidence="7">
    <location>
        <begin position="63"/>
        <end position="83"/>
    </location>
</feature>
<feature type="transmembrane region" description="Helical" evidence="7">
    <location>
        <begin position="269"/>
        <end position="286"/>
    </location>
</feature>
<dbReference type="CDD" id="cd06574">
    <property type="entry name" value="TM_PBP1_branched-chain-AA_like"/>
    <property type="match status" value="1"/>
</dbReference>
<dbReference type="EMBL" id="CP009962">
    <property type="protein sequence ID" value="AIY42350.1"/>
    <property type="molecule type" value="Genomic_DNA"/>
</dbReference>
<protein>
    <submittedName>
        <fullName evidence="8">ABC transporter permease protein</fullName>
    </submittedName>
</protein>
<evidence type="ECO:0000256" key="1">
    <source>
        <dbReference type="ARBA" id="ARBA00004651"/>
    </source>
</evidence>
<dbReference type="AlphaFoldDB" id="A0A0A1FEZ5"/>
<comment type="subcellular location">
    <subcellularLocation>
        <location evidence="1">Cell membrane</location>
        <topology evidence="1">Multi-pass membrane protein</topology>
    </subcellularLocation>
</comment>
<sequence>MSLIASLGAIEIGLIFGLVALGVFLSFRVVNFPDLTVDGSFPLGGAVAATLIVSGWNPFLATFVALLAGGVAGCVTACLNVYLKIMQLLASILVMIALYSVNLRIMGKPNVALISEPTVFSMINIGDLPDYWVQPIVMAVIVLVAKLLLDAFFASETGLAMRATGANARMARAQGISTNRQTVWGLAISNALVALAGALFVQTQGGADISMGIGTIVIGLAAVIIGETVVPARSLVITTAACIFGAVLYRFFIALALDMDFIGLKAQDLNLVTAMLVGFALLIPNFKRSFGRMRGNPKNKPSGVSSSNALAARKGEN</sequence>
<evidence type="ECO:0000313" key="8">
    <source>
        <dbReference type="EMBL" id="AIY42350.1"/>
    </source>
</evidence>
<dbReference type="HOGENOM" id="CLU_067296_0_0_4"/>
<evidence type="ECO:0000256" key="7">
    <source>
        <dbReference type="SAM" id="Phobius"/>
    </source>
</evidence>
<feature type="transmembrane region" description="Helical" evidence="7">
    <location>
        <begin position="6"/>
        <end position="27"/>
    </location>
</feature>
<keyword evidence="2" id="KW-1003">Cell membrane</keyword>
<dbReference type="KEGG" id="care:LT85_3192"/>
<feature type="transmembrane region" description="Helical" evidence="7">
    <location>
        <begin position="209"/>
        <end position="230"/>
    </location>
</feature>
<reference evidence="9" key="1">
    <citation type="journal article" date="2014" name="Soil Biol. Biochem.">
        <title>Structure and function of bacterial communities in ageing soils: Insights from the Mendocino ecological staircase.</title>
        <authorList>
            <person name="Uroz S."/>
            <person name="Tech J.J."/>
            <person name="Sawaya N.A."/>
            <person name="Frey-Klett P."/>
            <person name="Leveau J.H.J."/>
        </authorList>
    </citation>
    <scope>NUCLEOTIDE SEQUENCE [LARGE SCALE GENOMIC DNA]</scope>
    <source>
        <strain evidence="9">Cal35</strain>
    </source>
</reference>
<keyword evidence="9" id="KW-1185">Reference proteome</keyword>
<dbReference type="GO" id="GO:0005886">
    <property type="term" value="C:plasma membrane"/>
    <property type="evidence" value="ECO:0007669"/>
    <property type="project" value="UniProtKB-SubCell"/>
</dbReference>
<evidence type="ECO:0000256" key="3">
    <source>
        <dbReference type="ARBA" id="ARBA00022692"/>
    </source>
</evidence>
<accession>A0A0A1FEZ5</accession>
<keyword evidence="5 7" id="KW-0472">Membrane</keyword>
<dbReference type="Pfam" id="PF02653">
    <property type="entry name" value="BPD_transp_2"/>
    <property type="match status" value="1"/>
</dbReference>
<dbReference type="OrthoDB" id="9778389at2"/>
<dbReference type="RefSeq" id="WP_038490496.1">
    <property type="nucleotide sequence ID" value="NZ_CP009962.1"/>
</dbReference>
<evidence type="ECO:0000256" key="6">
    <source>
        <dbReference type="SAM" id="MobiDB-lite"/>
    </source>
</evidence>
<evidence type="ECO:0000313" key="9">
    <source>
        <dbReference type="Proteomes" id="UP000030302"/>
    </source>
</evidence>
<feature type="region of interest" description="Disordered" evidence="6">
    <location>
        <begin position="294"/>
        <end position="317"/>
    </location>
</feature>
<proteinExistence type="predicted"/>
<dbReference type="InterPro" id="IPR001851">
    <property type="entry name" value="ABC_transp_permease"/>
</dbReference>
<organism evidence="8 9">
    <name type="scientific">Collimonas arenae</name>
    <dbReference type="NCBI Taxonomy" id="279058"/>
    <lineage>
        <taxon>Bacteria</taxon>
        <taxon>Pseudomonadati</taxon>
        <taxon>Pseudomonadota</taxon>
        <taxon>Betaproteobacteria</taxon>
        <taxon>Burkholderiales</taxon>
        <taxon>Oxalobacteraceae</taxon>
        <taxon>Collimonas</taxon>
    </lineage>
</organism>
<dbReference type="PANTHER" id="PTHR32196">
    <property type="entry name" value="ABC TRANSPORTER PERMEASE PROTEIN YPHD-RELATED-RELATED"/>
    <property type="match status" value="1"/>
</dbReference>
<gene>
    <name evidence="8" type="ORF">LT85_3192</name>
</gene>
<dbReference type="GO" id="GO:0022857">
    <property type="term" value="F:transmembrane transporter activity"/>
    <property type="evidence" value="ECO:0007669"/>
    <property type="project" value="InterPro"/>
</dbReference>
<evidence type="ECO:0000256" key="5">
    <source>
        <dbReference type="ARBA" id="ARBA00023136"/>
    </source>
</evidence>
<dbReference type="PANTHER" id="PTHR32196:SF69">
    <property type="entry name" value="BRANCHED-CHAIN AMINO ACID TRANSPORT SYSTEM, PERMEASE PROTEIN"/>
    <property type="match status" value="1"/>
</dbReference>
<feature type="transmembrane region" description="Helical" evidence="7">
    <location>
        <begin position="136"/>
        <end position="161"/>
    </location>
</feature>
<evidence type="ECO:0000256" key="4">
    <source>
        <dbReference type="ARBA" id="ARBA00022989"/>
    </source>
</evidence>
<dbReference type="STRING" id="279058.LT85_3192"/>
<feature type="transmembrane region" description="Helical" evidence="7">
    <location>
        <begin position="182"/>
        <end position="203"/>
    </location>
</feature>
<name>A0A0A1FEZ5_9BURK</name>
<feature type="transmembrane region" description="Helical" evidence="7">
    <location>
        <begin position="235"/>
        <end position="257"/>
    </location>
</feature>
<keyword evidence="3 7" id="KW-0812">Transmembrane</keyword>
<feature type="transmembrane region" description="Helical" evidence="7">
    <location>
        <begin position="88"/>
        <end position="107"/>
    </location>
</feature>
<dbReference type="Proteomes" id="UP000030302">
    <property type="component" value="Chromosome"/>
</dbReference>